<keyword evidence="1" id="KW-0547">Nucleotide-binding</keyword>
<comment type="caution">
    <text evidence="4">The sequence shown here is derived from an EMBL/GenBank/DDBJ whole genome shotgun (WGS) entry which is preliminary data.</text>
</comment>
<evidence type="ECO:0000313" key="4">
    <source>
        <dbReference type="EMBL" id="CAJ0569176.1"/>
    </source>
</evidence>
<dbReference type="InterPro" id="IPR008996">
    <property type="entry name" value="IL1/FGF"/>
</dbReference>
<name>A0AA36CJ22_9BILA</name>
<dbReference type="Proteomes" id="UP001177023">
    <property type="component" value="Unassembled WGS sequence"/>
</dbReference>
<keyword evidence="5" id="KW-1185">Reference proteome</keyword>
<dbReference type="InterPro" id="IPR011009">
    <property type="entry name" value="Kinase-like_dom_sf"/>
</dbReference>
<dbReference type="PROSITE" id="PS00109">
    <property type="entry name" value="PROTEIN_KINASE_TYR"/>
    <property type="match status" value="1"/>
</dbReference>
<dbReference type="InterPro" id="IPR000719">
    <property type="entry name" value="Prot_kinase_dom"/>
</dbReference>
<dbReference type="InterPro" id="IPR008266">
    <property type="entry name" value="Tyr_kinase_AS"/>
</dbReference>
<feature type="domain" description="Protein kinase" evidence="3">
    <location>
        <begin position="36"/>
        <end position="318"/>
    </location>
</feature>
<dbReference type="SUPFAM" id="SSF50353">
    <property type="entry name" value="Cytokine"/>
    <property type="match status" value="1"/>
</dbReference>
<organism evidence="4 5">
    <name type="scientific">Mesorhabditis spiculigera</name>
    <dbReference type="NCBI Taxonomy" id="96644"/>
    <lineage>
        <taxon>Eukaryota</taxon>
        <taxon>Metazoa</taxon>
        <taxon>Ecdysozoa</taxon>
        <taxon>Nematoda</taxon>
        <taxon>Chromadorea</taxon>
        <taxon>Rhabditida</taxon>
        <taxon>Rhabditina</taxon>
        <taxon>Rhabditomorpha</taxon>
        <taxon>Rhabditoidea</taxon>
        <taxon>Rhabditidae</taxon>
        <taxon>Mesorhabditinae</taxon>
        <taxon>Mesorhabditis</taxon>
    </lineage>
</organism>
<dbReference type="Pfam" id="PF00069">
    <property type="entry name" value="Pkinase"/>
    <property type="match status" value="1"/>
</dbReference>
<sequence length="318" mass="36477">MDNKCLTDFIVHTDWHNRIRIQHALTKFYLCFNKRRKLVTRAGIAYFTRFRSEERSSTRYSITGHHPLARPGVALRVRQRLEPLPRSRGHRRLLVLDGRDDPARKLKFHNITKSFIGRGRFGVVQKADYYGDVAVKFLDMDHVERGQRRDEFMKCVENFKALSYLHAKNIIHGDLRSKNIFVEQRRRVLVTDVGLFSMKRMKNPHRKYTIITPTSWLPYLAPELITEIADDFRELPSNEETDVYALVPSGMSFSSGDSPGLAAPLKQSSGGTAHLTEYGSSPPAGHDPHPIDHHSPNSSTTCARCQRSKFLPPPPRHP</sequence>
<feature type="region of interest" description="Disordered" evidence="2">
    <location>
        <begin position="256"/>
        <end position="318"/>
    </location>
</feature>
<reference evidence="4" key="1">
    <citation type="submission" date="2023-06" db="EMBL/GenBank/DDBJ databases">
        <authorList>
            <person name="Delattre M."/>
        </authorList>
    </citation>
    <scope>NUCLEOTIDE SEQUENCE</scope>
    <source>
        <strain evidence="4">AF72</strain>
    </source>
</reference>
<dbReference type="PROSITE" id="PS50011">
    <property type="entry name" value="PROTEIN_KINASE_DOM"/>
    <property type="match status" value="1"/>
</dbReference>
<keyword evidence="1" id="KW-0067">ATP-binding</keyword>
<protein>
    <recommendedName>
        <fullName evidence="3">Protein kinase domain-containing protein</fullName>
    </recommendedName>
</protein>
<feature type="compositionally biased region" description="Basic and acidic residues" evidence="2">
    <location>
        <begin position="286"/>
        <end position="295"/>
    </location>
</feature>
<dbReference type="PANTHER" id="PTHR44329">
    <property type="entry name" value="SERINE/THREONINE-PROTEIN KINASE TNNI3K-RELATED"/>
    <property type="match status" value="1"/>
</dbReference>
<evidence type="ECO:0000256" key="1">
    <source>
        <dbReference type="PROSITE-ProRule" id="PRU10141"/>
    </source>
</evidence>
<dbReference type="EMBL" id="CATQJA010001968">
    <property type="protein sequence ID" value="CAJ0569176.1"/>
    <property type="molecule type" value="Genomic_DNA"/>
</dbReference>
<evidence type="ECO:0000313" key="5">
    <source>
        <dbReference type="Proteomes" id="UP001177023"/>
    </source>
</evidence>
<dbReference type="GO" id="GO:0005524">
    <property type="term" value="F:ATP binding"/>
    <property type="evidence" value="ECO:0007669"/>
    <property type="project" value="UniProtKB-UniRule"/>
</dbReference>
<dbReference type="SUPFAM" id="SSF56112">
    <property type="entry name" value="Protein kinase-like (PK-like)"/>
    <property type="match status" value="1"/>
</dbReference>
<evidence type="ECO:0000259" key="3">
    <source>
        <dbReference type="PROSITE" id="PS50011"/>
    </source>
</evidence>
<dbReference type="Gene3D" id="1.10.510.10">
    <property type="entry name" value="Transferase(Phosphotransferase) domain 1"/>
    <property type="match status" value="1"/>
</dbReference>
<proteinExistence type="predicted"/>
<dbReference type="GO" id="GO:0004674">
    <property type="term" value="F:protein serine/threonine kinase activity"/>
    <property type="evidence" value="ECO:0007669"/>
    <property type="project" value="TreeGrafter"/>
</dbReference>
<dbReference type="AlphaFoldDB" id="A0AA36CJ22"/>
<dbReference type="PANTHER" id="PTHR44329:SF253">
    <property type="entry name" value="KINASE SUPPRESSOR OF RAS 2"/>
    <property type="match status" value="1"/>
</dbReference>
<dbReference type="InterPro" id="IPR017441">
    <property type="entry name" value="Protein_kinase_ATP_BS"/>
</dbReference>
<feature type="binding site" evidence="1">
    <location>
        <position position="136"/>
    </location>
    <ligand>
        <name>ATP</name>
        <dbReference type="ChEBI" id="CHEBI:30616"/>
    </ligand>
</feature>
<feature type="non-terminal residue" evidence="4">
    <location>
        <position position="1"/>
    </location>
</feature>
<evidence type="ECO:0000256" key="2">
    <source>
        <dbReference type="SAM" id="MobiDB-lite"/>
    </source>
</evidence>
<dbReference type="InterPro" id="IPR051681">
    <property type="entry name" value="Ser/Thr_Kinases-Pseudokinases"/>
</dbReference>
<dbReference type="PROSITE" id="PS00107">
    <property type="entry name" value="PROTEIN_KINASE_ATP"/>
    <property type="match status" value="1"/>
</dbReference>
<gene>
    <name evidence="4" type="ORF">MSPICULIGERA_LOCUS7666</name>
</gene>
<accession>A0AA36CJ22</accession>